<feature type="compositionally biased region" description="Acidic residues" evidence="1">
    <location>
        <begin position="319"/>
        <end position="328"/>
    </location>
</feature>
<feature type="compositionally biased region" description="Polar residues" evidence="1">
    <location>
        <begin position="590"/>
        <end position="600"/>
    </location>
</feature>
<organism evidence="2 3">
    <name type="scientific">Cerrena zonata</name>
    <dbReference type="NCBI Taxonomy" id="2478898"/>
    <lineage>
        <taxon>Eukaryota</taxon>
        <taxon>Fungi</taxon>
        <taxon>Dikarya</taxon>
        <taxon>Basidiomycota</taxon>
        <taxon>Agaricomycotina</taxon>
        <taxon>Agaricomycetes</taxon>
        <taxon>Polyporales</taxon>
        <taxon>Cerrenaceae</taxon>
        <taxon>Cerrena</taxon>
    </lineage>
</organism>
<name>A0AAW0GR20_9APHY</name>
<gene>
    <name evidence="2" type="ORF">QCA50_005409</name>
</gene>
<dbReference type="Proteomes" id="UP001385951">
    <property type="component" value="Unassembled WGS sequence"/>
</dbReference>
<protein>
    <submittedName>
        <fullName evidence="2">Uncharacterized protein</fullName>
    </submittedName>
</protein>
<sequence length="728" mass="77257">MRSPSLLLFLRFPNRRLQLAQPVLRQETPTRVTQRLTLILPGLETPHSLQLESPVTPLEIRTSVKPLTESDPRHLQTGNKAGNKWDRDGEEIEDANNSEQSVSYEVDVNPHVSHDQHAIHRTSSLSDFSMTVAGTETDDDDSTIDAGDISTMTEDTVEDWHDAPMFLTTHVKSEDTSAGGPEPQLHKGKVKGGEGESTKVDAPSVKNEEGDETVPLPGEVREETVSGSPVSQDVTNVTEQVDPIDPVSAVQRDSSQEADITDALAQEYPASPTVVPSSPEERVEEKAIPTPSTEESSLTSEAAHLITSEETSTKTDVIEPGEADVTEASDEHKEPEIPKVPEQTAQSGEEVAIESNEDKPVEHSQEQGTSENLVLNSETEEPVRSQAEQSGLSDAEPQTVKPDEKPDEVVVQNDSLTLTKVDQHEKTLSPIPGNVGTDVNTTPTTQELVHTTAADVQIETPASLKISSGNLASGDNPVGESQPESTADVPPKAEELSQSKGISDLSSEGGVQAPSADSEPANTSAAVDTQLQAPQVLTDDVPKQTSGTEDVSPPSDGGETPGSKISSSTESKAISETVVPSEGNVIFGMNSGNTSVTTLVDSGDSDAAKGNEVHEKDKKSVNEATTTLESSSPSPKDISQKEAKPKPVTSELGPDVPPVSSDTVIKLAVDDKAAAEDKSTKVVLAETPAPLSKPQGSAEAAVERKSQKSDPLAMETRRGQLGCHFVLL</sequence>
<feature type="compositionally biased region" description="Polar residues" evidence="1">
    <location>
        <begin position="225"/>
        <end position="239"/>
    </location>
</feature>
<feature type="region of interest" description="Disordered" evidence="1">
    <location>
        <begin position="68"/>
        <end position="88"/>
    </location>
</feature>
<accession>A0AAW0GR20</accession>
<feature type="compositionally biased region" description="Basic and acidic residues" evidence="1">
    <location>
        <begin position="606"/>
        <end position="621"/>
    </location>
</feature>
<evidence type="ECO:0000313" key="3">
    <source>
        <dbReference type="Proteomes" id="UP001385951"/>
    </source>
</evidence>
<feature type="region of interest" description="Disordered" evidence="1">
    <location>
        <begin position="172"/>
        <end position="661"/>
    </location>
</feature>
<feature type="compositionally biased region" description="Polar residues" evidence="1">
    <location>
        <begin position="366"/>
        <end position="377"/>
    </location>
</feature>
<evidence type="ECO:0000256" key="1">
    <source>
        <dbReference type="SAM" id="MobiDB-lite"/>
    </source>
</evidence>
<comment type="caution">
    <text evidence="2">The sequence shown here is derived from an EMBL/GenBank/DDBJ whole genome shotgun (WGS) entry which is preliminary data.</text>
</comment>
<feature type="compositionally biased region" description="Basic and acidic residues" evidence="1">
    <location>
        <begin position="356"/>
        <end position="365"/>
    </location>
</feature>
<reference evidence="2 3" key="1">
    <citation type="submission" date="2022-09" db="EMBL/GenBank/DDBJ databases">
        <authorList>
            <person name="Palmer J.M."/>
        </authorList>
    </citation>
    <scope>NUCLEOTIDE SEQUENCE [LARGE SCALE GENOMIC DNA]</scope>
    <source>
        <strain evidence="2 3">DSM 7382</strain>
    </source>
</reference>
<dbReference type="EMBL" id="JASBNA010000005">
    <property type="protein sequence ID" value="KAK7692004.1"/>
    <property type="molecule type" value="Genomic_DNA"/>
</dbReference>
<keyword evidence="3" id="KW-1185">Reference proteome</keyword>
<evidence type="ECO:0000313" key="2">
    <source>
        <dbReference type="EMBL" id="KAK7692004.1"/>
    </source>
</evidence>
<feature type="compositionally biased region" description="Low complexity" evidence="1">
    <location>
        <begin position="289"/>
        <end position="301"/>
    </location>
</feature>
<feature type="compositionally biased region" description="Basic and acidic residues" evidence="1">
    <location>
        <begin position="329"/>
        <end position="339"/>
    </location>
</feature>
<feature type="compositionally biased region" description="Polar residues" evidence="1">
    <location>
        <begin position="563"/>
        <end position="574"/>
    </location>
</feature>
<feature type="compositionally biased region" description="Polar residues" evidence="1">
    <location>
        <begin position="520"/>
        <end position="535"/>
    </location>
</feature>
<feature type="region of interest" description="Disordered" evidence="1">
    <location>
        <begin position="673"/>
        <end position="715"/>
    </location>
</feature>
<feature type="compositionally biased region" description="Polar residues" evidence="1">
    <location>
        <begin position="437"/>
        <end position="449"/>
    </location>
</feature>
<proteinExistence type="predicted"/>
<dbReference type="AlphaFoldDB" id="A0AAW0GR20"/>
<feature type="compositionally biased region" description="Polar residues" evidence="1">
    <location>
        <begin position="622"/>
        <end position="634"/>
    </location>
</feature>